<evidence type="ECO:0000256" key="2">
    <source>
        <dbReference type="ARBA" id="ARBA00012906"/>
    </source>
</evidence>
<dbReference type="InterPro" id="IPR011994">
    <property type="entry name" value="Cytidylate_kinase_dom"/>
</dbReference>
<dbReference type="CDD" id="cd02020">
    <property type="entry name" value="CMPK"/>
    <property type="match status" value="1"/>
</dbReference>
<gene>
    <name evidence="10" type="ORF">LCGC14_0335340</name>
</gene>
<accession>A0A0F9TFB3</accession>
<comment type="caution">
    <text evidence="10">The sequence shown here is derived from an EMBL/GenBank/DDBJ whole genome shotgun (WGS) entry which is preliminary data.</text>
</comment>
<proteinExistence type="inferred from homology"/>
<organism evidence="10">
    <name type="scientific">marine sediment metagenome</name>
    <dbReference type="NCBI Taxonomy" id="412755"/>
    <lineage>
        <taxon>unclassified sequences</taxon>
        <taxon>metagenomes</taxon>
        <taxon>ecological metagenomes</taxon>
    </lineage>
</organism>
<dbReference type="InterPro" id="IPR027417">
    <property type="entry name" value="P-loop_NTPase"/>
</dbReference>
<dbReference type="GO" id="GO:0005524">
    <property type="term" value="F:ATP binding"/>
    <property type="evidence" value="ECO:0007669"/>
    <property type="project" value="UniProtKB-KW"/>
</dbReference>
<evidence type="ECO:0000256" key="8">
    <source>
        <dbReference type="ARBA" id="ARBA00048478"/>
    </source>
</evidence>
<protein>
    <recommendedName>
        <fullName evidence="2">(d)CMP kinase</fullName>
        <ecNumber evidence="2">2.7.4.25</ecNumber>
    </recommendedName>
</protein>
<reference evidence="10" key="1">
    <citation type="journal article" date="2015" name="Nature">
        <title>Complex archaea that bridge the gap between prokaryotes and eukaryotes.</title>
        <authorList>
            <person name="Spang A."/>
            <person name="Saw J.H."/>
            <person name="Jorgensen S.L."/>
            <person name="Zaremba-Niedzwiedzka K."/>
            <person name="Martijn J."/>
            <person name="Lind A.E."/>
            <person name="van Eijk R."/>
            <person name="Schleper C."/>
            <person name="Guy L."/>
            <person name="Ettema T.J."/>
        </authorList>
    </citation>
    <scope>NUCLEOTIDE SEQUENCE</scope>
</reference>
<evidence type="ECO:0000256" key="7">
    <source>
        <dbReference type="ARBA" id="ARBA00047615"/>
    </source>
</evidence>
<keyword evidence="6" id="KW-0067">ATP-binding</keyword>
<dbReference type="InterPro" id="IPR003136">
    <property type="entry name" value="Cytidylate_kin"/>
</dbReference>
<dbReference type="EC" id="2.7.4.25" evidence="2"/>
<sequence length="222" mass="23903">MIVTIDGPAGVGKSTAARMLASSLGIAYLDTGATYRAVTLKALRENIELADPDAIADLARHADIRLTCRQDGVGVTLDGEDVSDDIRSLDVTNNAHYVAGCAAAREVLVALQRQIGSELGSFVAEGRDQGSVVFPDADVKFYIDADPEVRARRRCDELAAAGKPVALETVLADVLQRDGRDRSRPIAPLVKPDGAIEIDTTSKTVEQVFGELLRWVETRRCR</sequence>
<dbReference type="Gene3D" id="3.40.50.300">
    <property type="entry name" value="P-loop containing nucleotide triphosphate hydrolases"/>
    <property type="match status" value="1"/>
</dbReference>
<comment type="catalytic activity">
    <reaction evidence="7">
        <text>dCMP + ATP = dCDP + ADP</text>
        <dbReference type="Rhea" id="RHEA:25094"/>
        <dbReference type="ChEBI" id="CHEBI:30616"/>
        <dbReference type="ChEBI" id="CHEBI:57566"/>
        <dbReference type="ChEBI" id="CHEBI:58593"/>
        <dbReference type="ChEBI" id="CHEBI:456216"/>
        <dbReference type="EC" id="2.7.4.25"/>
    </reaction>
</comment>
<evidence type="ECO:0000313" key="10">
    <source>
        <dbReference type="EMBL" id="KKN79905.1"/>
    </source>
</evidence>
<evidence type="ECO:0000256" key="4">
    <source>
        <dbReference type="ARBA" id="ARBA00022741"/>
    </source>
</evidence>
<comment type="catalytic activity">
    <reaction evidence="8">
        <text>CMP + ATP = CDP + ADP</text>
        <dbReference type="Rhea" id="RHEA:11600"/>
        <dbReference type="ChEBI" id="CHEBI:30616"/>
        <dbReference type="ChEBI" id="CHEBI:58069"/>
        <dbReference type="ChEBI" id="CHEBI:60377"/>
        <dbReference type="ChEBI" id="CHEBI:456216"/>
        <dbReference type="EC" id="2.7.4.25"/>
    </reaction>
</comment>
<evidence type="ECO:0000256" key="6">
    <source>
        <dbReference type="ARBA" id="ARBA00022840"/>
    </source>
</evidence>
<keyword evidence="5" id="KW-0418">Kinase</keyword>
<keyword evidence="4" id="KW-0547">Nucleotide-binding</keyword>
<keyword evidence="3" id="KW-0808">Transferase</keyword>
<dbReference type="SUPFAM" id="SSF52540">
    <property type="entry name" value="P-loop containing nucleoside triphosphate hydrolases"/>
    <property type="match status" value="1"/>
</dbReference>
<dbReference type="AlphaFoldDB" id="A0A0F9TFB3"/>
<dbReference type="Pfam" id="PF02224">
    <property type="entry name" value="Cytidylate_kin"/>
    <property type="match status" value="1"/>
</dbReference>
<name>A0A0F9TFB3_9ZZZZ</name>
<evidence type="ECO:0000256" key="5">
    <source>
        <dbReference type="ARBA" id="ARBA00022777"/>
    </source>
</evidence>
<dbReference type="GO" id="GO:0006139">
    <property type="term" value="P:nucleobase-containing compound metabolic process"/>
    <property type="evidence" value="ECO:0007669"/>
    <property type="project" value="InterPro"/>
</dbReference>
<evidence type="ECO:0000259" key="9">
    <source>
        <dbReference type="Pfam" id="PF02224"/>
    </source>
</evidence>
<feature type="domain" description="Cytidylate kinase" evidence="9">
    <location>
        <begin position="3"/>
        <end position="216"/>
    </location>
</feature>
<evidence type="ECO:0000256" key="3">
    <source>
        <dbReference type="ARBA" id="ARBA00022679"/>
    </source>
</evidence>
<dbReference type="HAMAP" id="MF_00238">
    <property type="entry name" value="Cytidyl_kinase_type1"/>
    <property type="match status" value="1"/>
</dbReference>
<comment type="similarity">
    <text evidence="1">Belongs to the cytidylate kinase family. Type 1 subfamily.</text>
</comment>
<dbReference type="GO" id="GO:0036431">
    <property type="term" value="F:dCMP kinase activity"/>
    <property type="evidence" value="ECO:0007669"/>
    <property type="project" value="InterPro"/>
</dbReference>
<dbReference type="NCBIfam" id="TIGR00017">
    <property type="entry name" value="cmk"/>
    <property type="match status" value="1"/>
</dbReference>
<dbReference type="EMBL" id="LAZR01000240">
    <property type="protein sequence ID" value="KKN79905.1"/>
    <property type="molecule type" value="Genomic_DNA"/>
</dbReference>
<evidence type="ECO:0000256" key="1">
    <source>
        <dbReference type="ARBA" id="ARBA00009427"/>
    </source>
</evidence>